<organism evidence="2 3">
    <name type="scientific">Clohesyomyces aquaticus</name>
    <dbReference type="NCBI Taxonomy" id="1231657"/>
    <lineage>
        <taxon>Eukaryota</taxon>
        <taxon>Fungi</taxon>
        <taxon>Dikarya</taxon>
        <taxon>Ascomycota</taxon>
        <taxon>Pezizomycotina</taxon>
        <taxon>Dothideomycetes</taxon>
        <taxon>Pleosporomycetidae</taxon>
        <taxon>Pleosporales</taxon>
        <taxon>Lindgomycetaceae</taxon>
        <taxon>Clohesyomyces</taxon>
    </lineage>
</organism>
<dbReference type="EMBL" id="MCFA01000209">
    <property type="protein sequence ID" value="ORX98763.1"/>
    <property type="molecule type" value="Genomic_DNA"/>
</dbReference>
<proteinExistence type="predicted"/>
<keyword evidence="3" id="KW-1185">Reference proteome</keyword>
<feature type="region of interest" description="Disordered" evidence="1">
    <location>
        <begin position="217"/>
        <end position="243"/>
    </location>
</feature>
<name>A0A1Y1YLQ1_9PLEO</name>
<protein>
    <submittedName>
        <fullName evidence="2">Uncharacterized protein</fullName>
    </submittedName>
</protein>
<evidence type="ECO:0000256" key="1">
    <source>
        <dbReference type="SAM" id="MobiDB-lite"/>
    </source>
</evidence>
<sequence>MSGAAANPPDHDDRTINTRLKALVAVSGNPALEEIQRGVLNSLSLPDKSEICGHVWKHTSPAGQEKILKALLDQFVKENAKNTADTEHQSELAVRSSSTVPGQALPAIGAIESAGAEVDDQLMNSFANLAIKEWLSHYPDLSNFPSDNFEGHGESAATHPAKRQKLADAMTGESEGSMSMDLGEGSTYNDGMESDSPDAFENDSLTANGMLQDMRRQQGGGWQRNANPWDQQRKGQRAKFQRSQPLEPQVEFILWIPTSPVDGEWRSLSILPVHVVDQLKELVRKKIMRIENGREDWKKYAAMDPPRWANEHRSMMPIGEGRRETFDFLLGSGSNPQRACDTCIAKHRPCTMLVFRNGKVQLGIFPVDAEVGRGVNWWQYLSTWVAPKLPKQLKRKRC</sequence>
<evidence type="ECO:0000313" key="2">
    <source>
        <dbReference type="EMBL" id="ORX98763.1"/>
    </source>
</evidence>
<comment type="caution">
    <text evidence="2">The sequence shown here is derived from an EMBL/GenBank/DDBJ whole genome shotgun (WGS) entry which is preliminary data.</text>
</comment>
<dbReference type="Proteomes" id="UP000193144">
    <property type="component" value="Unassembled WGS sequence"/>
</dbReference>
<evidence type="ECO:0000313" key="3">
    <source>
        <dbReference type="Proteomes" id="UP000193144"/>
    </source>
</evidence>
<feature type="region of interest" description="Disordered" evidence="1">
    <location>
        <begin position="146"/>
        <end position="204"/>
    </location>
</feature>
<gene>
    <name evidence="2" type="ORF">BCR34DRAFT_640443</name>
</gene>
<feature type="compositionally biased region" description="Acidic residues" evidence="1">
    <location>
        <begin position="192"/>
        <end position="201"/>
    </location>
</feature>
<dbReference type="AlphaFoldDB" id="A0A1Y1YLQ1"/>
<reference evidence="2 3" key="1">
    <citation type="submission" date="2016-07" db="EMBL/GenBank/DDBJ databases">
        <title>Pervasive Adenine N6-methylation of Active Genes in Fungi.</title>
        <authorList>
            <consortium name="DOE Joint Genome Institute"/>
            <person name="Mondo S.J."/>
            <person name="Dannebaum R.O."/>
            <person name="Kuo R.C."/>
            <person name="Labutti K."/>
            <person name="Haridas S."/>
            <person name="Kuo A."/>
            <person name="Salamov A."/>
            <person name="Ahrendt S.R."/>
            <person name="Lipzen A."/>
            <person name="Sullivan W."/>
            <person name="Andreopoulos W.B."/>
            <person name="Clum A."/>
            <person name="Lindquist E."/>
            <person name="Daum C."/>
            <person name="Ramamoorthy G.K."/>
            <person name="Gryganskyi A."/>
            <person name="Culley D."/>
            <person name="Magnuson J.K."/>
            <person name="James T.Y."/>
            <person name="O'Malley M.A."/>
            <person name="Stajich J.E."/>
            <person name="Spatafora J.W."/>
            <person name="Visel A."/>
            <person name="Grigoriev I.V."/>
        </authorList>
    </citation>
    <scope>NUCLEOTIDE SEQUENCE [LARGE SCALE GENOMIC DNA]</scope>
    <source>
        <strain evidence="2 3">CBS 115471</strain>
    </source>
</reference>
<accession>A0A1Y1YLQ1</accession>